<evidence type="ECO:0000313" key="2">
    <source>
        <dbReference type="EMBL" id="CAG7837955.1"/>
    </source>
</evidence>
<organism evidence="2 3">
    <name type="scientific">Allacma fusca</name>
    <dbReference type="NCBI Taxonomy" id="39272"/>
    <lineage>
        <taxon>Eukaryota</taxon>
        <taxon>Metazoa</taxon>
        <taxon>Ecdysozoa</taxon>
        <taxon>Arthropoda</taxon>
        <taxon>Hexapoda</taxon>
        <taxon>Collembola</taxon>
        <taxon>Symphypleona</taxon>
        <taxon>Sminthuridae</taxon>
        <taxon>Allacma</taxon>
    </lineage>
</organism>
<accession>A0A8J2LTF6</accession>
<evidence type="ECO:0000313" key="3">
    <source>
        <dbReference type="Proteomes" id="UP000708208"/>
    </source>
</evidence>
<dbReference type="AlphaFoldDB" id="A0A8J2LTF6"/>
<dbReference type="Proteomes" id="UP000708208">
    <property type="component" value="Unassembled WGS sequence"/>
</dbReference>
<comment type="caution">
    <text evidence="2">The sequence shown here is derived from an EMBL/GenBank/DDBJ whole genome shotgun (WGS) entry which is preliminary data.</text>
</comment>
<keyword evidence="3" id="KW-1185">Reference proteome</keyword>
<feature type="signal peptide" evidence="1">
    <location>
        <begin position="1"/>
        <end position="22"/>
    </location>
</feature>
<evidence type="ECO:0000256" key="1">
    <source>
        <dbReference type="SAM" id="SignalP"/>
    </source>
</evidence>
<dbReference type="OrthoDB" id="6224842at2759"/>
<protein>
    <submittedName>
        <fullName evidence="2">Uncharacterized protein</fullName>
    </submittedName>
</protein>
<dbReference type="EMBL" id="CAJVCH010571606">
    <property type="protein sequence ID" value="CAG7837955.1"/>
    <property type="molecule type" value="Genomic_DNA"/>
</dbReference>
<proteinExistence type="predicted"/>
<sequence>MVSKILMQRIFILIISVGLSVGQGMLGYYDDCLENEYVCAFNYQCCSKYCIGHRCGECKLMGEPCIYNSDCCNDKTCWLLHCNECREVGQVCLFDSDCCSKDCFLFFCVA</sequence>
<keyword evidence="1" id="KW-0732">Signal</keyword>
<feature type="chain" id="PRO_5035233223" evidence="1">
    <location>
        <begin position="23"/>
        <end position="110"/>
    </location>
</feature>
<reference evidence="2" key="1">
    <citation type="submission" date="2021-06" db="EMBL/GenBank/DDBJ databases">
        <authorList>
            <person name="Hodson N. C."/>
            <person name="Mongue J. A."/>
            <person name="Jaron S. K."/>
        </authorList>
    </citation>
    <scope>NUCLEOTIDE SEQUENCE</scope>
</reference>
<gene>
    <name evidence="2" type="ORF">AFUS01_LOCUS46984</name>
</gene>
<name>A0A8J2LTF6_9HEXA</name>